<accession>A0A4R5NUP8</accession>
<name>A0A4R5NUP8_LENBU</name>
<keyword evidence="3" id="KW-0547">Nucleotide-binding</keyword>
<comment type="subcellular location">
    <subcellularLocation>
        <location evidence="3">Cytoplasm</location>
    </subcellularLocation>
</comment>
<dbReference type="InterPro" id="IPR008513">
    <property type="entry name" value="tRNA(Met)_cyd_acetate_ligase"/>
</dbReference>
<feature type="binding site" evidence="3">
    <location>
        <position position="151"/>
    </location>
    <ligand>
        <name>ATP</name>
        <dbReference type="ChEBI" id="CHEBI:30616"/>
    </ligand>
</feature>
<feature type="binding site" evidence="3">
    <location>
        <position position="102"/>
    </location>
    <ligand>
        <name>ATP</name>
        <dbReference type="ChEBI" id="CHEBI:30616"/>
    </ligand>
</feature>
<evidence type="ECO:0000256" key="2">
    <source>
        <dbReference type="ARBA" id="ARBA00022694"/>
    </source>
</evidence>
<dbReference type="GO" id="GO:0005524">
    <property type="term" value="F:ATP binding"/>
    <property type="evidence" value="ECO:0007669"/>
    <property type="project" value="UniProtKB-KW"/>
</dbReference>
<dbReference type="Pfam" id="PF05636">
    <property type="entry name" value="HIGH_NTase1"/>
    <property type="match status" value="1"/>
</dbReference>
<reference evidence="4 5" key="1">
    <citation type="journal article" date="2019" name="Appl. Microbiol. Biotechnol.">
        <title>Uncovering carbohydrate metabolism through a genotype-phenotype association study of 56 lactic acid bacteria genomes.</title>
        <authorList>
            <person name="Buron-Moles G."/>
            <person name="Chailyan A."/>
            <person name="Dolejs I."/>
            <person name="Forster J."/>
            <person name="Miks M.H."/>
        </authorList>
    </citation>
    <scope>NUCLEOTIDE SEQUENCE [LARGE SCALE GENOMIC DNA]</scope>
    <source>
        <strain evidence="4 5">ATCC 4005</strain>
    </source>
</reference>
<dbReference type="InterPro" id="IPR014729">
    <property type="entry name" value="Rossmann-like_a/b/a_fold"/>
</dbReference>
<keyword evidence="2 3" id="KW-0819">tRNA processing</keyword>
<dbReference type="EC" id="6.3.4.-" evidence="3"/>
<comment type="caution">
    <text evidence="4">The sequence shown here is derived from an EMBL/GenBank/DDBJ whole genome shotgun (WGS) entry which is preliminary data.</text>
</comment>
<comment type="similarity">
    <text evidence="3">Belongs to the TmcAL family.</text>
</comment>
<protein>
    <recommendedName>
        <fullName evidence="3">tRNA(Met) cytidine acetate ligase</fullName>
        <ecNumber evidence="3">6.3.4.-</ecNumber>
    </recommendedName>
</protein>
<dbReference type="PANTHER" id="PTHR37825">
    <property type="entry name" value="TRNA(MET) CYTIDINE ACETATE LIGASE"/>
    <property type="match status" value="1"/>
</dbReference>
<keyword evidence="3" id="KW-0963">Cytoplasm</keyword>
<evidence type="ECO:0000313" key="5">
    <source>
        <dbReference type="Proteomes" id="UP000295181"/>
    </source>
</evidence>
<dbReference type="GO" id="GO:0006400">
    <property type="term" value="P:tRNA modification"/>
    <property type="evidence" value="ECO:0007669"/>
    <property type="project" value="UniProtKB-UniRule"/>
</dbReference>
<dbReference type="PANTHER" id="PTHR37825:SF1">
    <property type="entry name" value="TRNA(MET) CYTIDINE ACETATE LIGASE"/>
    <property type="match status" value="1"/>
</dbReference>
<dbReference type="NCBIfam" id="NF010191">
    <property type="entry name" value="PRK13670.1"/>
    <property type="match status" value="1"/>
</dbReference>
<evidence type="ECO:0000256" key="1">
    <source>
        <dbReference type="ARBA" id="ARBA00022598"/>
    </source>
</evidence>
<dbReference type="GO" id="GO:0000049">
    <property type="term" value="F:tRNA binding"/>
    <property type="evidence" value="ECO:0007669"/>
    <property type="project" value="UniProtKB-KW"/>
</dbReference>
<dbReference type="GO" id="GO:0005737">
    <property type="term" value="C:cytoplasm"/>
    <property type="evidence" value="ECO:0007669"/>
    <property type="project" value="UniProtKB-SubCell"/>
</dbReference>
<dbReference type="GO" id="GO:0016879">
    <property type="term" value="F:ligase activity, forming carbon-nitrogen bonds"/>
    <property type="evidence" value="ECO:0007669"/>
    <property type="project" value="UniProtKB-UniRule"/>
</dbReference>
<dbReference type="SUPFAM" id="SSF52374">
    <property type="entry name" value="Nucleotidylyl transferase"/>
    <property type="match status" value="1"/>
</dbReference>
<keyword evidence="3" id="KW-0820">tRNA-binding</keyword>
<comment type="function">
    <text evidence="3">Catalyzes the formation of N(4)-acetylcytidine (ac(4)C) at the wobble position of elongator tRNA(Met), using acetate and ATP as substrates. First activates an acetate ion to form acetyladenylate (Ac-AMP) and then transfers the acetyl group to tRNA to form ac(4)C34.</text>
</comment>
<proteinExistence type="inferred from homology"/>
<feature type="binding site" evidence="3">
    <location>
        <position position="176"/>
    </location>
    <ligand>
        <name>ATP</name>
        <dbReference type="ChEBI" id="CHEBI:30616"/>
    </ligand>
</feature>
<dbReference type="Gene3D" id="3.40.50.620">
    <property type="entry name" value="HUPs"/>
    <property type="match status" value="1"/>
</dbReference>
<organism evidence="4 5">
    <name type="scientific">Lentilactobacillus buchneri DSM 20057</name>
    <dbReference type="NCBI Taxonomy" id="1423728"/>
    <lineage>
        <taxon>Bacteria</taxon>
        <taxon>Bacillati</taxon>
        <taxon>Bacillota</taxon>
        <taxon>Bacilli</taxon>
        <taxon>Lactobacillales</taxon>
        <taxon>Lactobacillaceae</taxon>
        <taxon>Lentilactobacillus</taxon>
    </lineage>
</organism>
<keyword evidence="1 3" id="KW-0436">Ligase</keyword>
<dbReference type="GeneID" id="72459940"/>
<evidence type="ECO:0000256" key="3">
    <source>
        <dbReference type="HAMAP-Rule" id="MF_01539"/>
    </source>
</evidence>
<comment type="caution">
    <text evidence="3">Lacks conserved residue(s) required for the propagation of feature annotation.</text>
</comment>
<keyword evidence="3" id="KW-0694">RNA-binding</keyword>
<keyword evidence="3" id="KW-0067">ATP-binding</keyword>
<evidence type="ECO:0000313" key="4">
    <source>
        <dbReference type="EMBL" id="TDG81327.1"/>
    </source>
</evidence>
<gene>
    <name evidence="3" type="primary">tmcAL</name>
    <name evidence="4" type="ORF">C5L32_000328</name>
</gene>
<dbReference type="HAMAP" id="MF_01539">
    <property type="entry name" value="TmcAL"/>
    <property type="match status" value="1"/>
</dbReference>
<dbReference type="AlphaFoldDB" id="A0A4R5NUP8"/>
<dbReference type="Proteomes" id="UP000295181">
    <property type="component" value="Unassembled WGS sequence"/>
</dbReference>
<dbReference type="EMBL" id="PUFP01000003">
    <property type="protein sequence ID" value="TDG81327.1"/>
    <property type="molecule type" value="Genomic_DNA"/>
</dbReference>
<dbReference type="RefSeq" id="WP_056938765.1">
    <property type="nucleotide sequence ID" value="NZ_AZDM01000007.1"/>
</dbReference>
<sequence>MLQAVGIVSEYNPFHNGHLYMLEQAKQATGADVTVAIMSGNWLQRGEPAAYDKWQRAHAALLGGVDLVIELPLFSAVQPSHLFSKGAVDLAAKMKCRWLAFGAEHPEMDYQKLIDHQPKNPADFKRFDRPYASVFQDYLFEKTGIRLNQPNDVLGFGYAKANVETGRPLSLVPIKRKGSQHDATQIDDASPIASATAIRQGVLKHDLKAADRVVPKGTMGMLEHDRMLTWQDFWPFLRFELVESPIEKLHQIYQMTEGIEYRLKRAAIKAESFTEFLHLVKTKRYTYTRIQRLCTYVLLHAVPSDMLQAAGYVRLLGFNAVGQRYLNQIKGDLDVPLITKITDDVVADTIQMDFRGGMLTQMINGLSQDYYRHPIILE</sequence>
<feature type="binding site" evidence="3">
    <location>
        <begin position="8"/>
        <end position="21"/>
    </location>
    <ligand>
        <name>ATP</name>
        <dbReference type="ChEBI" id="CHEBI:30616"/>
    </ligand>
</feature>
<comment type="catalytic activity">
    <reaction evidence="3">
        <text>cytidine(34) in elongator tRNA(Met) + acetate + ATP = N(4)-acetylcytidine(34) in elongator tRNA(Met) + AMP + diphosphate</text>
        <dbReference type="Rhea" id="RHEA:58144"/>
        <dbReference type="Rhea" id="RHEA-COMP:10693"/>
        <dbReference type="Rhea" id="RHEA-COMP:10694"/>
        <dbReference type="ChEBI" id="CHEBI:30089"/>
        <dbReference type="ChEBI" id="CHEBI:30616"/>
        <dbReference type="ChEBI" id="CHEBI:33019"/>
        <dbReference type="ChEBI" id="CHEBI:74900"/>
        <dbReference type="ChEBI" id="CHEBI:82748"/>
        <dbReference type="ChEBI" id="CHEBI:456215"/>
    </reaction>
</comment>